<comment type="caution">
    <text evidence="3">The sequence shown here is derived from an EMBL/GenBank/DDBJ whole genome shotgun (WGS) entry which is preliminary data.</text>
</comment>
<dbReference type="RefSeq" id="WP_043100550.1">
    <property type="nucleotide sequence ID" value="NZ_JACHET010000001.1"/>
</dbReference>
<keyword evidence="1 2" id="KW-0732">Signal</keyword>
<dbReference type="SUPFAM" id="SSF69318">
    <property type="entry name" value="Integrin alpha N-terminal domain"/>
    <property type="match status" value="1"/>
</dbReference>
<evidence type="ECO:0000313" key="5">
    <source>
        <dbReference type="Proteomes" id="UP000029708"/>
    </source>
</evidence>
<reference evidence="4 6" key="2">
    <citation type="submission" date="2020-08" db="EMBL/GenBank/DDBJ databases">
        <title>Genomic Encyclopedia of Type Strains, Phase IV (KMG-IV): sequencing the most valuable type-strain genomes for metagenomic binning, comparative biology and taxonomic classification.</title>
        <authorList>
            <person name="Goeker M."/>
        </authorList>
    </citation>
    <scope>NUCLEOTIDE SEQUENCE [LARGE SCALE GENOMIC DNA]</scope>
    <source>
        <strain evidence="4 6">DSM 107085</strain>
    </source>
</reference>
<dbReference type="AlphaFoldDB" id="A0A099CVW6"/>
<feature type="chain" id="PRO_5035986846" description="VCBS repeat-containing protein" evidence="2">
    <location>
        <begin position="22"/>
        <end position="380"/>
    </location>
</feature>
<feature type="signal peptide" evidence="2">
    <location>
        <begin position="1"/>
        <end position="21"/>
    </location>
</feature>
<accession>A0A099CVW6</accession>
<gene>
    <name evidence="4" type="ORF">HNQ86_000865</name>
    <name evidence="3" type="ORF">LF63_0106785</name>
</gene>
<protein>
    <recommendedName>
        <fullName evidence="7">VCBS repeat-containing protein</fullName>
    </recommendedName>
</protein>
<dbReference type="HOGENOM" id="CLU_727290_0_0_6"/>
<sequence length="380" mass="42698">MYMKRVVVFFFFVVSMSSAHAQSASFFDMPVLQPNVQPGSAYVPNDIDGDGVSDMLWFDPTTSQFGYWTMTIDSNGDFHRAALRTFQVTMGYMIGALGDFNGDNRVDLVWTSANDDLYLWSSSGSGFRSTMIGTYPDGWKLLGAVDINGDGHPDLLWKNEATHQFGYWLMNGSKRIGVRTFDITPGYRIVAIGYFGQARRASLVWEGQDGDFYDWDAQSSGGFHSYFIGNLARAGDTYHLDAAFIMGQENDQYPSLWLVTLDSTEGHEESYSWDRVMDDQGHVLSNTLYDGTTGGWFPNSHRSGAIYYRPFGTYSAHPMSIMTGRGDYMPYPQVVEVSNINFESPTFSSSSFYKSLPIDWYVVGAPWYRNDQIYFGPSGG</sequence>
<dbReference type="Proteomes" id="UP000029708">
    <property type="component" value="Unassembled WGS sequence"/>
</dbReference>
<dbReference type="Proteomes" id="UP000560000">
    <property type="component" value="Unassembled WGS sequence"/>
</dbReference>
<proteinExistence type="predicted"/>
<evidence type="ECO:0000313" key="4">
    <source>
        <dbReference type="EMBL" id="MBB6183520.1"/>
    </source>
</evidence>
<keyword evidence="5" id="KW-1185">Reference proteome</keyword>
<dbReference type="OrthoDB" id="5938925at2"/>
<name>A0A099CVW6_9GAMM</name>
<dbReference type="Gene3D" id="2.130.10.130">
    <property type="entry name" value="Integrin alpha, N-terminal"/>
    <property type="match status" value="1"/>
</dbReference>
<evidence type="ECO:0000313" key="3">
    <source>
        <dbReference type="EMBL" id="KGI78068.1"/>
    </source>
</evidence>
<dbReference type="Pfam" id="PF13517">
    <property type="entry name" value="FG-GAP_3"/>
    <property type="match status" value="1"/>
</dbReference>
<reference evidence="3 5" key="1">
    <citation type="submission" date="2014-09" db="EMBL/GenBank/DDBJ databases">
        <title>Xanthomonadaceae 3.5X direct submission.</title>
        <authorList>
            <person name="Fang T."/>
            <person name="Wang H."/>
        </authorList>
    </citation>
    <scope>NUCLEOTIDE SEQUENCE [LARGE SCALE GENOMIC DNA]</scope>
    <source>
        <strain evidence="3 5">3.5X</strain>
    </source>
</reference>
<evidence type="ECO:0000256" key="2">
    <source>
        <dbReference type="SAM" id="SignalP"/>
    </source>
</evidence>
<dbReference type="STRING" id="1543381.LF63_0106785"/>
<dbReference type="InterPro" id="IPR013517">
    <property type="entry name" value="FG-GAP"/>
</dbReference>
<evidence type="ECO:0000256" key="1">
    <source>
        <dbReference type="ARBA" id="ARBA00022729"/>
    </source>
</evidence>
<dbReference type="PANTHER" id="PTHR46580">
    <property type="entry name" value="SENSOR KINASE-RELATED"/>
    <property type="match status" value="1"/>
</dbReference>
<dbReference type="EMBL" id="JROI01000010">
    <property type="protein sequence ID" value="KGI78068.1"/>
    <property type="molecule type" value="Genomic_DNA"/>
</dbReference>
<dbReference type="InterPro" id="IPR028994">
    <property type="entry name" value="Integrin_alpha_N"/>
</dbReference>
<dbReference type="PANTHER" id="PTHR46580:SF2">
    <property type="entry name" value="MAM DOMAIN-CONTAINING PROTEIN"/>
    <property type="match status" value="1"/>
</dbReference>
<evidence type="ECO:0008006" key="7">
    <source>
        <dbReference type="Google" id="ProtNLM"/>
    </source>
</evidence>
<dbReference type="EMBL" id="JACHET010000001">
    <property type="protein sequence ID" value="MBB6183520.1"/>
    <property type="molecule type" value="Genomic_DNA"/>
</dbReference>
<organism evidence="3 5">
    <name type="scientific">Oleiagrimonas soli</name>
    <dbReference type="NCBI Taxonomy" id="1543381"/>
    <lineage>
        <taxon>Bacteria</taxon>
        <taxon>Pseudomonadati</taxon>
        <taxon>Pseudomonadota</taxon>
        <taxon>Gammaproteobacteria</taxon>
        <taxon>Lysobacterales</taxon>
        <taxon>Rhodanobacteraceae</taxon>
        <taxon>Oleiagrimonas</taxon>
    </lineage>
</organism>
<evidence type="ECO:0000313" key="6">
    <source>
        <dbReference type="Proteomes" id="UP000560000"/>
    </source>
</evidence>